<evidence type="ECO:0000313" key="1">
    <source>
        <dbReference type="EMBL" id="ADB95482.1"/>
    </source>
</evidence>
<dbReference type="KEGG" id="cyu:UCYN_07890"/>
<dbReference type="AlphaFoldDB" id="D3EPT2"/>
<accession>D3EPT2</accession>
<dbReference type="STRING" id="1453429.UCYN_07890"/>
<proteinExistence type="predicted"/>
<gene>
    <name evidence="1" type="ordered locus">UCYN_07890</name>
</gene>
<name>D3EPT2_ATETH</name>
<protein>
    <submittedName>
        <fullName evidence="1">Uncharacterized protein</fullName>
    </submittedName>
</protein>
<reference evidence="1 2" key="1">
    <citation type="journal article" date="2010" name="Nature">
        <title>Metabolic streamlining in an open-ocean nitrogen-fixing cyanobacterium.</title>
        <authorList>
            <person name="Tripp H.J."/>
            <person name="Bench S.R."/>
            <person name="Turk K.A."/>
            <person name="Foster R.A."/>
            <person name="Desany B.A."/>
            <person name="Niazi F."/>
            <person name="Affourtit J.P."/>
            <person name="Zehr J.P."/>
        </authorList>
    </citation>
    <scope>NUCLEOTIDE SEQUENCE [LARGE SCALE GENOMIC DNA]</scope>
    <source>
        <strain evidence="2">ALOHA</strain>
    </source>
</reference>
<keyword evidence="2" id="KW-1185">Reference proteome</keyword>
<dbReference type="Gene3D" id="1.10.730.10">
    <property type="entry name" value="Isoleucyl-tRNA Synthetase, Domain 1"/>
    <property type="match status" value="1"/>
</dbReference>
<dbReference type="HOGENOM" id="CLU_063433_0_0_3"/>
<sequence length="300" mass="35760">MKNDKVIRAIYPILIKQTNISIQQHLRFFVYSQLVKLEKIKDIDVIHLKRSIPINRFNYSFSSYPYSITYHCTIAFHLTNKSSYPPIVLAEEIFEWIENSYTLVKKEQKYIGHTLSSLYLKFILKLIEPGFLEFTLDDECLFSWLKNNYISQISTKQTIHNNELYNSLYIIQYAYMRCCNLIHLAQEQEIIVKANIEFSNSNDKEYTFVHDIESKELLLNSFAERQLISQIFIMLDSKTDEHKKNNIKQTLILSYYFLEFERSCRIFSYNKLEDIKKSQARLNLVAMVKDLLQQLYSNKI</sequence>
<dbReference type="Proteomes" id="UP000001405">
    <property type="component" value="Chromosome"/>
</dbReference>
<evidence type="ECO:0000313" key="2">
    <source>
        <dbReference type="Proteomes" id="UP000001405"/>
    </source>
</evidence>
<dbReference type="RefSeq" id="WP_012954169.1">
    <property type="nucleotide sequence ID" value="NC_013771.1"/>
</dbReference>
<dbReference type="OrthoDB" id="9805987at2"/>
<organism evidence="2">
    <name type="scientific">Atelocyanobacterium thalassa (isolate ALOHA)</name>
    <dbReference type="NCBI Taxonomy" id="1453429"/>
    <lineage>
        <taxon>Bacteria</taxon>
        <taxon>Bacillati</taxon>
        <taxon>Cyanobacteriota</taxon>
        <taxon>Cyanophyceae</taxon>
        <taxon>Oscillatoriophycideae</taxon>
        <taxon>Chroococcales</taxon>
        <taxon>Aphanothecaceae</taxon>
        <taxon>Candidatus Atelocyanobacterium</taxon>
        <taxon>Candidatus Atelocyanobacterium thalassae</taxon>
    </lineage>
</organism>
<dbReference type="EMBL" id="CP001842">
    <property type="protein sequence ID" value="ADB95482.1"/>
    <property type="molecule type" value="Genomic_DNA"/>
</dbReference>